<dbReference type="Proteomes" id="UP000326384">
    <property type="component" value="Unassembled WGS sequence"/>
</dbReference>
<evidence type="ECO:0000313" key="1">
    <source>
        <dbReference type="EMBL" id="KAB1230158.1"/>
    </source>
</evidence>
<accession>A0A5N4BP17</accession>
<gene>
    <name evidence="1" type="ORF">F8D52_13305</name>
</gene>
<keyword evidence="2" id="KW-1185">Reference proteome</keyword>
<reference evidence="1 2" key="1">
    <citation type="journal article" date="2019" name="Stand. Genomic Sci.">
        <title>Draft Whole-Genome Sequence of a Novel Chryseobacterium viscerum Strain Isolated from Fresh Water at Dripping Springs, New Mexico.</title>
        <authorList>
            <person name="Kyndt J.A."/>
            <person name="Moore T.C."/>
        </authorList>
    </citation>
    <scope>NUCLEOTIDE SEQUENCE [LARGE SCALE GENOMIC DNA]</scope>
    <source>
        <strain evidence="1 2">DPS</strain>
    </source>
</reference>
<sequence length="276" mass="31904">MTTTDIQKNIIPYLGEAAPYIIIPENIIFRDHKIETEIKNWNFENENFSHLVKLLFSLGSLGLYKLLNDGSREKIYFLGEKVRIRKLSFKEPQAATITNESILESDRKGKSYIHIGDSQSGELLYSGELDYYIVAQEAFELFYKDLHTTVPVEYHDRNLPQSKIINTEVPNHFTISTEPFTSNQCKGHFENYPIVPFAFIANCILKEIFNFLNREMSYEIESLEGYASNALPTGITFLTEVFHQKYLKNLIYFKCEIKDTSGNSYGVLIFSIKSKK</sequence>
<dbReference type="RefSeq" id="WP_152290264.1">
    <property type="nucleotide sequence ID" value="NZ_VTPV01000007.1"/>
</dbReference>
<dbReference type="EMBL" id="VTPV01000007">
    <property type="protein sequence ID" value="KAB1230158.1"/>
    <property type="molecule type" value="Genomic_DNA"/>
</dbReference>
<evidence type="ECO:0000313" key="2">
    <source>
        <dbReference type="Proteomes" id="UP000326384"/>
    </source>
</evidence>
<proteinExistence type="predicted"/>
<organism evidence="1 2">
    <name type="scientific">Chryseobacterium viscerum</name>
    <dbReference type="NCBI Taxonomy" id="1037377"/>
    <lineage>
        <taxon>Bacteria</taxon>
        <taxon>Pseudomonadati</taxon>
        <taxon>Bacteroidota</taxon>
        <taxon>Flavobacteriia</taxon>
        <taxon>Flavobacteriales</taxon>
        <taxon>Weeksellaceae</taxon>
        <taxon>Chryseobacterium group</taxon>
        <taxon>Chryseobacterium</taxon>
    </lineage>
</organism>
<name>A0A5N4BP17_9FLAO</name>
<protein>
    <recommendedName>
        <fullName evidence="3">3-oxoacyl-ACP synthase</fullName>
    </recommendedName>
</protein>
<comment type="caution">
    <text evidence="1">The sequence shown here is derived from an EMBL/GenBank/DDBJ whole genome shotgun (WGS) entry which is preliminary data.</text>
</comment>
<evidence type="ECO:0008006" key="3">
    <source>
        <dbReference type="Google" id="ProtNLM"/>
    </source>
</evidence>